<dbReference type="CDD" id="cd05018">
    <property type="entry name" value="CoxG"/>
    <property type="match status" value="1"/>
</dbReference>
<dbReference type="Pfam" id="PF06240">
    <property type="entry name" value="COXG"/>
    <property type="match status" value="1"/>
</dbReference>
<evidence type="ECO:0000256" key="2">
    <source>
        <dbReference type="SAM" id="Phobius"/>
    </source>
</evidence>
<dbReference type="PANTHER" id="PTHR38588">
    <property type="entry name" value="BLL0334 PROTEIN"/>
    <property type="match status" value="1"/>
</dbReference>
<keyword evidence="2" id="KW-0472">Membrane</keyword>
<evidence type="ECO:0000313" key="3">
    <source>
        <dbReference type="EMBL" id="MXG89658.1"/>
    </source>
</evidence>
<proteinExistence type="predicted"/>
<dbReference type="EMBL" id="WUEK01000004">
    <property type="protein sequence ID" value="MXG89658.1"/>
    <property type="molecule type" value="Genomic_DNA"/>
</dbReference>
<dbReference type="AlphaFoldDB" id="A0A6L7EW94"/>
<organism evidence="3 4">
    <name type="scientific">Nocardioides flavescens</name>
    <dbReference type="NCBI Taxonomy" id="2691959"/>
    <lineage>
        <taxon>Bacteria</taxon>
        <taxon>Bacillati</taxon>
        <taxon>Actinomycetota</taxon>
        <taxon>Actinomycetes</taxon>
        <taxon>Propionibacteriales</taxon>
        <taxon>Nocardioidaceae</taxon>
        <taxon>Nocardioides</taxon>
    </lineage>
</organism>
<keyword evidence="4" id="KW-1185">Reference proteome</keyword>
<feature type="compositionally biased region" description="Low complexity" evidence="1">
    <location>
        <begin position="147"/>
        <end position="157"/>
    </location>
</feature>
<evidence type="ECO:0000313" key="4">
    <source>
        <dbReference type="Proteomes" id="UP000473325"/>
    </source>
</evidence>
<dbReference type="SUPFAM" id="SSF55961">
    <property type="entry name" value="Bet v1-like"/>
    <property type="match status" value="1"/>
</dbReference>
<dbReference type="Gene3D" id="3.30.530.20">
    <property type="match status" value="1"/>
</dbReference>
<keyword evidence="2" id="KW-0812">Transmembrane</keyword>
<keyword evidence="2" id="KW-1133">Transmembrane helix</keyword>
<feature type="compositionally biased region" description="Low complexity" evidence="1">
    <location>
        <begin position="168"/>
        <end position="198"/>
    </location>
</feature>
<gene>
    <name evidence="3" type="ORF">GRQ65_08855</name>
</gene>
<dbReference type="InterPro" id="IPR023393">
    <property type="entry name" value="START-like_dom_sf"/>
</dbReference>
<sequence length="234" mass="22961">MKISGSNTVPYPVDQVWDALLDPRVLVATIPGCEKLETTGEHAYAMTVTAGVASIKGTYNGSCSLGDLKERESLVMKLSGAGAPGTVDATVDVSFSDLGAEGTQISYEADATVGGMVGGVGQRMLTSVSKRMASEFFSNVARQIGSPAAPSNSSAGSQLSSTATGPVAAGAGAGETSGTPSGASAGGAQTFTPPARAASGAGVGSADDFVKGVAVGAGLVLLGVLAGSLASRRR</sequence>
<protein>
    <submittedName>
        <fullName evidence="3">Carbon monoxide dehydrogenase</fullName>
    </submittedName>
</protein>
<dbReference type="InterPro" id="IPR010419">
    <property type="entry name" value="CO_DH_gsu"/>
</dbReference>
<dbReference type="Proteomes" id="UP000473325">
    <property type="component" value="Unassembled WGS sequence"/>
</dbReference>
<evidence type="ECO:0000256" key="1">
    <source>
        <dbReference type="SAM" id="MobiDB-lite"/>
    </source>
</evidence>
<feature type="region of interest" description="Disordered" evidence="1">
    <location>
        <begin position="147"/>
        <end position="198"/>
    </location>
</feature>
<dbReference type="RefSeq" id="WP_160877273.1">
    <property type="nucleotide sequence ID" value="NZ_WUEK01000004.1"/>
</dbReference>
<accession>A0A6L7EW94</accession>
<comment type="caution">
    <text evidence="3">The sequence shown here is derived from an EMBL/GenBank/DDBJ whole genome shotgun (WGS) entry which is preliminary data.</text>
</comment>
<feature type="transmembrane region" description="Helical" evidence="2">
    <location>
        <begin position="209"/>
        <end position="230"/>
    </location>
</feature>
<name>A0A6L7EW94_9ACTN</name>
<dbReference type="PANTHER" id="PTHR38588:SF1">
    <property type="entry name" value="BLL0334 PROTEIN"/>
    <property type="match status" value="1"/>
</dbReference>
<reference evidence="3 4" key="1">
    <citation type="submission" date="2019-12" db="EMBL/GenBank/DDBJ databases">
        <authorList>
            <person name="Kun Z."/>
        </authorList>
    </citation>
    <scope>NUCLEOTIDE SEQUENCE [LARGE SCALE GENOMIC DNA]</scope>
    <source>
        <strain evidence="3 4">YIM 123512</strain>
    </source>
</reference>